<dbReference type="AlphaFoldDB" id="A0A0X8HSP5"/>
<evidence type="ECO:0000256" key="1">
    <source>
        <dbReference type="SAM" id="MobiDB-lite"/>
    </source>
</evidence>
<feature type="compositionally biased region" description="Basic and acidic residues" evidence="1">
    <location>
        <begin position="329"/>
        <end position="338"/>
    </location>
</feature>
<reference evidence="2 3" key="1">
    <citation type="submission" date="2016-01" db="EMBL/GenBank/DDBJ databases">
        <title>Genome sequence of the yeast Holleya sinecauda.</title>
        <authorList>
            <person name="Dietrich F.S."/>
        </authorList>
    </citation>
    <scope>NUCLEOTIDE SEQUENCE [LARGE SCALE GENOMIC DNA]</scope>
    <source>
        <strain evidence="2 3">ATCC 58844</strain>
    </source>
</reference>
<protein>
    <submittedName>
        <fullName evidence="2">HDR055Wp</fullName>
    </submittedName>
</protein>
<keyword evidence="3" id="KW-1185">Reference proteome</keyword>
<evidence type="ECO:0000313" key="2">
    <source>
        <dbReference type="EMBL" id="AMD20797.1"/>
    </source>
</evidence>
<dbReference type="RefSeq" id="XP_017987793.1">
    <property type="nucleotide sequence ID" value="XM_018132304.1"/>
</dbReference>
<dbReference type="Proteomes" id="UP000243052">
    <property type="component" value="Chromosome iv"/>
</dbReference>
<proteinExistence type="predicted"/>
<organism evidence="2 3">
    <name type="scientific">Eremothecium sinecaudum</name>
    <dbReference type="NCBI Taxonomy" id="45286"/>
    <lineage>
        <taxon>Eukaryota</taxon>
        <taxon>Fungi</taxon>
        <taxon>Dikarya</taxon>
        <taxon>Ascomycota</taxon>
        <taxon>Saccharomycotina</taxon>
        <taxon>Saccharomycetes</taxon>
        <taxon>Saccharomycetales</taxon>
        <taxon>Saccharomycetaceae</taxon>
        <taxon>Eremothecium</taxon>
    </lineage>
</organism>
<dbReference type="GeneID" id="28724061"/>
<dbReference type="OrthoDB" id="4036058at2759"/>
<gene>
    <name evidence="2" type="ORF">AW171_hschr42714</name>
</gene>
<evidence type="ECO:0000313" key="3">
    <source>
        <dbReference type="Proteomes" id="UP000243052"/>
    </source>
</evidence>
<name>A0A0X8HSP5_9SACH</name>
<dbReference type="EMBL" id="CP014244">
    <property type="protein sequence ID" value="AMD20797.1"/>
    <property type="molecule type" value="Genomic_DNA"/>
</dbReference>
<feature type="region of interest" description="Disordered" evidence="1">
    <location>
        <begin position="317"/>
        <end position="338"/>
    </location>
</feature>
<accession>A0A0X8HSP5</accession>
<sequence length="342" mass="38587">MELRRSTRLKKSYNELELTSYEQDAELKGLEKDAKDEKGSAYEESLGGQVRKRAGVKKPVYGIMASQSPILAKCLDNDCRNVSELPSLPRPRYSFRRPESVPSTSLLNVKKDVLERCITDISRWCNYHEQHNDPKSSHLNSALSALYIKGENISTARNIINQLSQLKDELDKPHEEYCPDDLIAVIKQNGVLPQHEPERQLLSLAEEHGYSPDWDWVSALAQLHDIDLQDIADIITSKHMKKSMVVGPQGSQTSYKNDIQHLSNKWNKLLTRERNVAVFWPAKTPNRKTGPTNVKLNSESGNSAFTPFSNMSAASLDGNVPSSNLPPVDKPKDELRDIPLLF</sequence>